<evidence type="ECO:0000313" key="2">
    <source>
        <dbReference type="EMBL" id="MBB3120236.1"/>
    </source>
</evidence>
<dbReference type="Gene3D" id="3.10.450.50">
    <property type="match status" value="1"/>
</dbReference>
<dbReference type="Pfam" id="PF12680">
    <property type="entry name" value="SnoaL_2"/>
    <property type="match status" value="1"/>
</dbReference>
<evidence type="ECO:0000259" key="1">
    <source>
        <dbReference type="Pfam" id="PF12680"/>
    </source>
</evidence>
<dbReference type="EMBL" id="JACHXD010000009">
    <property type="protein sequence ID" value="MBB3120236.1"/>
    <property type="molecule type" value="Genomic_DNA"/>
</dbReference>
<reference evidence="2 3" key="1">
    <citation type="submission" date="2020-08" db="EMBL/GenBank/DDBJ databases">
        <title>Genomic Encyclopedia of Type Strains, Phase III (KMG-III): the genomes of soil and plant-associated and newly described type strains.</title>
        <authorList>
            <person name="Whitman W."/>
        </authorList>
    </citation>
    <scope>NUCLEOTIDE SEQUENCE [LARGE SCALE GENOMIC DNA]</scope>
    <source>
        <strain evidence="2 3">CECT 8897</strain>
    </source>
</reference>
<evidence type="ECO:0000313" key="3">
    <source>
        <dbReference type="Proteomes" id="UP000541535"/>
    </source>
</evidence>
<organism evidence="2 3">
    <name type="scientific">Pseudoduganella violacea</name>
    <dbReference type="NCBI Taxonomy" id="1715466"/>
    <lineage>
        <taxon>Bacteria</taxon>
        <taxon>Pseudomonadati</taxon>
        <taxon>Pseudomonadota</taxon>
        <taxon>Betaproteobacteria</taxon>
        <taxon>Burkholderiales</taxon>
        <taxon>Oxalobacteraceae</taxon>
        <taxon>Telluria group</taxon>
        <taxon>Pseudoduganella</taxon>
    </lineage>
</organism>
<name>A0A7W5BCA2_9BURK</name>
<accession>A0A7W5BCA2</accession>
<dbReference type="AlphaFoldDB" id="A0A7W5BCA2"/>
<dbReference type="Proteomes" id="UP000541535">
    <property type="component" value="Unassembled WGS sequence"/>
</dbReference>
<keyword evidence="2" id="KW-0413">Isomerase</keyword>
<sequence length="128" mass="14656">MLSKTWMQNALNEVLQPQATTQTYEKYFDPDYVQVVDGKTLDYAEATHHFAIVRDKMKSLRIVIDDFVASGDTIAESHIVDGETKEGETVQFEVIAITRLRDGRIWRLNELTRQIKGGEHSRDLGSRT</sequence>
<keyword evidence="3" id="KW-1185">Reference proteome</keyword>
<dbReference type="RefSeq" id="WP_183441993.1">
    <property type="nucleotide sequence ID" value="NZ_JACHXD010000009.1"/>
</dbReference>
<dbReference type="SUPFAM" id="SSF54427">
    <property type="entry name" value="NTF2-like"/>
    <property type="match status" value="1"/>
</dbReference>
<dbReference type="InterPro" id="IPR032710">
    <property type="entry name" value="NTF2-like_dom_sf"/>
</dbReference>
<proteinExistence type="predicted"/>
<comment type="caution">
    <text evidence="2">The sequence shown here is derived from an EMBL/GenBank/DDBJ whole genome shotgun (WGS) entry which is preliminary data.</text>
</comment>
<dbReference type="GO" id="GO:0016853">
    <property type="term" value="F:isomerase activity"/>
    <property type="evidence" value="ECO:0007669"/>
    <property type="project" value="UniProtKB-KW"/>
</dbReference>
<protein>
    <submittedName>
        <fullName evidence="2">Ketosteroid isomerase-like protein</fullName>
    </submittedName>
</protein>
<feature type="domain" description="SnoaL-like" evidence="1">
    <location>
        <begin position="24"/>
        <end position="107"/>
    </location>
</feature>
<gene>
    <name evidence="2" type="ORF">FHS03_003300</name>
</gene>
<dbReference type="InterPro" id="IPR037401">
    <property type="entry name" value="SnoaL-like"/>
</dbReference>